<protein>
    <submittedName>
        <fullName evidence="6">Amino acid/amide ABC transporter substrate-binding protein, HAAT family</fullName>
    </submittedName>
</protein>
<dbReference type="CDD" id="cd06332">
    <property type="entry name" value="PBP1_aromatic_compounds-like"/>
    <property type="match status" value="1"/>
</dbReference>
<gene>
    <name evidence="6" type="ORF">SAMN05428998_1208</name>
</gene>
<evidence type="ECO:0000313" key="6">
    <source>
        <dbReference type="EMBL" id="SMF55004.1"/>
    </source>
</evidence>
<keyword evidence="7" id="KW-1185">Reference proteome</keyword>
<dbReference type="EMBL" id="FWZX01000020">
    <property type="protein sequence ID" value="SMF55004.1"/>
    <property type="molecule type" value="Genomic_DNA"/>
</dbReference>
<dbReference type="Pfam" id="PF13458">
    <property type="entry name" value="Peripla_BP_6"/>
    <property type="match status" value="1"/>
</dbReference>
<name>A0A1Y6CB23_9PROT</name>
<evidence type="ECO:0000256" key="2">
    <source>
        <dbReference type="ARBA" id="ARBA00022729"/>
    </source>
</evidence>
<dbReference type="InterPro" id="IPR028082">
    <property type="entry name" value="Peripla_BP_I"/>
</dbReference>
<dbReference type="PANTHER" id="PTHR30483:SF6">
    <property type="entry name" value="PERIPLASMIC BINDING PROTEIN OF ABC TRANSPORTER FOR NATURAL AMINO ACIDS"/>
    <property type="match status" value="1"/>
</dbReference>
<sequence>MTMLSRRSLMTAAAVAVLAWGAVGPAQAQETIKMGALATLEGAFAVLGQDSMRGVKLALQQHNYMAGGKKIELIEGSSDASPDSAIRAAKKLVEQDKVDVLVGPLSGSEGLAIKDYAKEHLGTSFVNGTSAAQDTTLRDPAPNFFRFTTDGAQWQAGLGEYAFKNKGYKKVVTVAEDYSFPYTQVLGFMNDFCRLGGHVVDKFWVPIGNKDYSSIVYSIPSDVDAIYVALGGADAVNFLTQYEQAGGDKPMIGGSITVDQTVLGTKGKKRDYLIGTPSAGPIADNWDNPEWKKFVKAYQDAFPDGFPSPSLFAHGYYISTLAVLESLDAVKGDLSNDQAKLREYMSTHEFDTPTGKVHLDQNRQAVADIFLTEVAANDKGQLFNKVVKIIPQVNQTLGMDRDKFLAMGPVSRDNPSCP</sequence>
<evidence type="ECO:0000256" key="4">
    <source>
        <dbReference type="SAM" id="SignalP"/>
    </source>
</evidence>
<keyword evidence="3" id="KW-0029">Amino-acid transport</keyword>
<evidence type="ECO:0000256" key="3">
    <source>
        <dbReference type="ARBA" id="ARBA00022970"/>
    </source>
</evidence>
<proteinExistence type="inferred from homology"/>
<dbReference type="STRING" id="560819.SAMN05428998_1208"/>
<dbReference type="PANTHER" id="PTHR30483">
    <property type="entry name" value="LEUCINE-SPECIFIC-BINDING PROTEIN"/>
    <property type="match status" value="1"/>
</dbReference>
<feature type="domain" description="Leucine-binding protein" evidence="5">
    <location>
        <begin position="31"/>
        <end position="377"/>
    </location>
</feature>
<keyword evidence="2 4" id="KW-0732">Signal</keyword>
<dbReference type="SUPFAM" id="SSF53822">
    <property type="entry name" value="Periplasmic binding protein-like I"/>
    <property type="match status" value="1"/>
</dbReference>
<dbReference type="PROSITE" id="PS51318">
    <property type="entry name" value="TAT"/>
    <property type="match status" value="1"/>
</dbReference>
<dbReference type="AlphaFoldDB" id="A0A1Y6CB23"/>
<keyword evidence="3" id="KW-0813">Transport</keyword>
<feature type="signal peptide" evidence="4">
    <location>
        <begin position="1"/>
        <end position="28"/>
    </location>
</feature>
<dbReference type="InterPro" id="IPR028081">
    <property type="entry name" value="Leu-bd"/>
</dbReference>
<organism evidence="6 7">
    <name type="scientific">Tistlia consotensis USBA 355</name>
    <dbReference type="NCBI Taxonomy" id="560819"/>
    <lineage>
        <taxon>Bacteria</taxon>
        <taxon>Pseudomonadati</taxon>
        <taxon>Pseudomonadota</taxon>
        <taxon>Alphaproteobacteria</taxon>
        <taxon>Rhodospirillales</taxon>
        <taxon>Rhodovibrionaceae</taxon>
        <taxon>Tistlia</taxon>
    </lineage>
</organism>
<dbReference type="Gene3D" id="3.40.50.2300">
    <property type="match status" value="2"/>
</dbReference>
<comment type="similarity">
    <text evidence="1">Belongs to the leucine-binding protein family.</text>
</comment>
<dbReference type="InterPro" id="IPR006311">
    <property type="entry name" value="TAT_signal"/>
</dbReference>
<dbReference type="InterPro" id="IPR051010">
    <property type="entry name" value="BCAA_transport"/>
</dbReference>
<accession>A0A1Y6CB23</accession>
<feature type="chain" id="PRO_5012644695" evidence="4">
    <location>
        <begin position="29"/>
        <end position="418"/>
    </location>
</feature>
<evidence type="ECO:0000256" key="1">
    <source>
        <dbReference type="ARBA" id="ARBA00010062"/>
    </source>
</evidence>
<dbReference type="GO" id="GO:0006865">
    <property type="term" value="P:amino acid transport"/>
    <property type="evidence" value="ECO:0007669"/>
    <property type="project" value="UniProtKB-KW"/>
</dbReference>
<evidence type="ECO:0000313" key="7">
    <source>
        <dbReference type="Proteomes" id="UP000192917"/>
    </source>
</evidence>
<dbReference type="Proteomes" id="UP000192917">
    <property type="component" value="Unassembled WGS sequence"/>
</dbReference>
<evidence type="ECO:0000259" key="5">
    <source>
        <dbReference type="Pfam" id="PF13458"/>
    </source>
</evidence>
<reference evidence="6 7" key="1">
    <citation type="submission" date="2017-04" db="EMBL/GenBank/DDBJ databases">
        <authorList>
            <person name="Afonso C.L."/>
            <person name="Miller P.J."/>
            <person name="Scott M.A."/>
            <person name="Spackman E."/>
            <person name="Goraichik I."/>
            <person name="Dimitrov K.M."/>
            <person name="Suarez D.L."/>
            <person name="Swayne D.E."/>
        </authorList>
    </citation>
    <scope>NUCLEOTIDE SEQUENCE [LARGE SCALE GENOMIC DNA]</scope>
    <source>
        <strain evidence="6 7">USBA 355</strain>
    </source>
</reference>